<evidence type="ECO:0000256" key="1">
    <source>
        <dbReference type="ARBA" id="ARBA00009437"/>
    </source>
</evidence>
<dbReference type="GO" id="GO:0006351">
    <property type="term" value="P:DNA-templated transcription"/>
    <property type="evidence" value="ECO:0007669"/>
    <property type="project" value="TreeGrafter"/>
</dbReference>
<evidence type="ECO:0000259" key="2">
    <source>
        <dbReference type="PROSITE" id="PS50931"/>
    </source>
</evidence>
<dbReference type="PANTHER" id="PTHR30537">
    <property type="entry name" value="HTH-TYPE TRANSCRIPTIONAL REGULATOR"/>
    <property type="match status" value="1"/>
</dbReference>
<dbReference type="SUPFAM" id="SSF46785">
    <property type="entry name" value="Winged helix' DNA-binding domain"/>
    <property type="match status" value="1"/>
</dbReference>
<evidence type="ECO:0000313" key="3">
    <source>
        <dbReference type="EMBL" id="RDD61349.1"/>
    </source>
</evidence>
<dbReference type="InterPro" id="IPR058163">
    <property type="entry name" value="LysR-type_TF_proteobact-type"/>
</dbReference>
<feature type="domain" description="HTH lysR-type" evidence="2">
    <location>
        <begin position="9"/>
        <end position="66"/>
    </location>
</feature>
<gene>
    <name evidence="3" type="ORF">DRB17_13865</name>
</gene>
<dbReference type="EMBL" id="QPMH01000013">
    <property type="protein sequence ID" value="RDD61349.1"/>
    <property type="molecule type" value="Genomic_DNA"/>
</dbReference>
<dbReference type="AlphaFoldDB" id="A0A369T7N3"/>
<protein>
    <submittedName>
        <fullName evidence="3">LysR family transcriptional regulator</fullName>
    </submittedName>
</protein>
<evidence type="ECO:0000313" key="4">
    <source>
        <dbReference type="Proteomes" id="UP000253941"/>
    </source>
</evidence>
<dbReference type="Gene3D" id="1.10.10.10">
    <property type="entry name" value="Winged helix-like DNA-binding domain superfamily/Winged helix DNA-binding domain"/>
    <property type="match status" value="1"/>
</dbReference>
<dbReference type="PANTHER" id="PTHR30537:SF74">
    <property type="entry name" value="HTH-TYPE TRANSCRIPTIONAL REGULATOR TRPI"/>
    <property type="match status" value="1"/>
</dbReference>
<organism evidence="3 4">
    <name type="scientific">Ferruginivarius sediminum</name>
    <dbReference type="NCBI Taxonomy" id="2661937"/>
    <lineage>
        <taxon>Bacteria</taxon>
        <taxon>Pseudomonadati</taxon>
        <taxon>Pseudomonadota</taxon>
        <taxon>Alphaproteobacteria</taxon>
        <taxon>Rhodospirillales</taxon>
        <taxon>Rhodospirillaceae</taxon>
        <taxon>Ferruginivarius</taxon>
    </lineage>
</organism>
<name>A0A369T7N3_9PROT</name>
<dbReference type="Proteomes" id="UP000253941">
    <property type="component" value="Unassembled WGS sequence"/>
</dbReference>
<comment type="similarity">
    <text evidence="1">Belongs to the LysR transcriptional regulatory family.</text>
</comment>
<keyword evidence="4" id="KW-1185">Reference proteome</keyword>
<dbReference type="PROSITE" id="PS50931">
    <property type="entry name" value="HTH_LYSR"/>
    <property type="match status" value="1"/>
</dbReference>
<accession>A0A369T7N3</accession>
<dbReference type="InterPro" id="IPR036388">
    <property type="entry name" value="WH-like_DNA-bd_sf"/>
</dbReference>
<dbReference type="Pfam" id="PF00126">
    <property type="entry name" value="HTH_1"/>
    <property type="match status" value="1"/>
</dbReference>
<dbReference type="PRINTS" id="PR00039">
    <property type="entry name" value="HTHLYSR"/>
</dbReference>
<dbReference type="InterPro" id="IPR036390">
    <property type="entry name" value="WH_DNA-bd_sf"/>
</dbReference>
<sequence length="122" mass="13064">MQSLRRAMPSPTSLFAFKATARLGSFTLTAEELNASQAAVSAGIRRLEQDLGTTLFTRANRRTALTENGRKFFGDVSIGLTSEGSGGALPHRPWLLRRLAASPAAEGRYPGHSRLAGGGRQH</sequence>
<dbReference type="RefSeq" id="WP_114582811.1">
    <property type="nucleotide sequence ID" value="NZ_QPMH01000013.1"/>
</dbReference>
<dbReference type="GO" id="GO:0043565">
    <property type="term" value="F:sequence-specific DNA binding"/>
    <property type="evidence" value="ECO:0007669"/>
    <property type="project" value="TreeGrafter"/>
</dbReference>
<reference evidence="3 4" key="1">
    <citation type="submission" date="2018-07" db="EMBL/GenBank/DDBJ databases">
        <title>Venubactetium sediminum gen. nov., sp. nov., isolated from a marine solar saltern.</title>
        <authorList>
            <person name="Wang S."/>
        </authorList>
    </citation>
    <scope>NUCLEOTIDE SEQUENCE [LARGE SCALE GENOMIC DNA]</scope>
    <source>
        <strain evidence="3 4">WD2A32</strain>
    </source>
</reference>
<dbReference type="GO" id="GO:0003700">
    <property type="term" value="F:DNA-binding transcription factor activity"/>
    <property type="evidence" value="ECO:0007669"/>
    <property type="project" value="InterPro"/>
</dbReference>
<proteinExistence type="inferred from homology"/>
<dbReference type="InterPro" id="IPR000847">
    <property type="entry name" value="LysR_HTH_N"/>
</dbReference>
<comment type="caution">
    <text evidence="3">The sequence shown here is derived from an EMBL/GenBank/DDBJ whole genome shotgun (WGS) entry which is preliminary data.</text>
</comment>